<protein>
    <submittedName>
        <fullName evidence="1">Uncharacterized protein</fullName>
    </submittedName>
</protein>
<dbReference type="EMBL" id="JAUEPN010000005">
    <property type="protein sequence ID" value="KAK3293783.1"/>
    <property type="molecule type" value="Genomic_DNA"/>
</dbReference>
<dbReference type="InterPro" id="IPR009836">
    <property type="entry name" value="GRDP-like"/>
</dbReference>
<dbReference type="PANTHER" id="PTHR34365">
    <property type="entry name" value="ENOLASE (DUF1399)"/>
    <property type="match status" value="1"/>
</dbReference>
<keyword evidence="2" id="KW-1185">Reference proteome</keyword>
<sequence>MAFPPAKEFSSEDVIDHIWILQRFCALIDHVKSPGPYAATYPTSHTDSVPTKSSNKQWRLQAFLMNAEVRYSFYLRFLENWILEHSPAAGGKDWPLPPWDVALMFYIHMLSPQRFKKDMDVEYPRLWKARISFPLARLRKHPRNDESSQRRWEAMYPSIPYQVFEFAADGGAPRISTKVPCALDLRGYKCGSVHCATNAQRGKRQIIPMAEWSAYRLAKRHSPACPSCKTSFSSALGGYNSDFARFCKAVFGQHVFGLWDAPLRQLGFIERILAEVITVSTVQLQAYQDRYLKFLGLIKDNPKAVFVPTLDIDLIWHTHQLSPAAYDAYCRAHVGRPVNHDDTIAAPGRSSALDDTKRRWALTYHELFLGGPAEVAALLQEKSALYAAKCKERERRLAAFDSEHDTPGMLLDMKNAKNVAMVELSKEATIRSELDVLSHTFRACVRARDGVRPRVKVFKYKYYSKKSRDELRRRDAEVLEAGNQKTEREGDLGEQRKIAAEAVAAKNTQEVRWRKVQAERSVLEAELADQVAIAEKAVVNECVARADQLRGDVLGRGMLCVVPSEAQIMAAPVVGKWRRATPVKCWGAGLGYTKPGSLRGGSFGGNAFGPDHRGDYGGCGGDGWGRPGGSDASSGGFGGGGGGGCGGGGGSSGGGGCGGGG</sequence>
<dbReference type="AlphaFoldDB" id="A0AAE0HC12"/>
<gene>
    <name evidence="1" type="ORF">B0H64DRAFT_461984</name>
</gene>
<comment type="caution">
    <text evidence="1">The sequence shown here is derived from an EMBL/GenBank/DDBJ whole genome shotgun (WGS) entry which is preliminary data.</text>
</comment>
<dbReference type="GeneID" id="87844473"/>
<proteinExistence type="predicted"/>
<name>A0AAE0HC12_9PEZI</name>
<reference evidence="1" key="1">
    <citation type="journal article" date="2023" name="Mol. Phylogenet. Evol.">
        <title>Genome-scale phylogeny and comparative genomics of the fungal order Sordariales.</title>
        <authorList>
            <person name="Hensen N."/>
            <person name="Bonometti L."/>
            <person name="Westerberg I."/>
            <person name="Brannstrom I.O."/>
            <person name="Guillou S."/>
            <person name="Cros-Aarteil S."/>
            <person name="Calhoun S."/>
            <person name="Haridas S."/>
            <person name="Kuo A."/>
            <person name="Mondo S."/>
            <person name="Pangilinan J."/>
            <person name="Riley R."/>
            <person name="LaButti K."/>
            <person name="Andreopoulos B."/>
            <person name="Lipzen A."/>
            <person name="Chen C."/>
            <person name="Yan M."/>
            <person name="Daum C."/>
            <person name="Ng V."/>
            <person name="Clum A."/>
            <person name="Steindorff A."/>
            <person name="Ohm R.A."/>
            <person name="Martin F."/>
            <person name="Silar P."/>
            <person name="Natvig D.O."/>
            <person name="Lalanne C."/>
            <person name="Gautier V."/>
            <person name="Ament-Velasquez S.L."/>
            <person name="Kruys A."/>
            <person name="Hutchinson M.I."/>
            <person name="Powell A.J."/>
            <person name="Barry K."/>
            <person name="Miller A.N."/>
            <person name="Grigoriev I.V."/>
            <person name="Debuchy R."/>
            <person name="Gladieux P."/>
            <person name="Hiltunen Thoren M."/>
            <person name="Johannesson H."/>
        </authorList>
    </citation>
    <scope>NUCLEOTIDE SEQUENCE</scope>
    <source>
        <strain evidence="1">CBS 168.71</strain>
    </source>
</reference>
<reference evidence="1" key="2">
    <citation type="submission" date="2023-06" db="EMBL/GenBank/DDBJ databases">
        <authorList>
            <consortium name="Lawrence Berkeley National Laboratory"/>
            <person name="Haridas S."/>
            <person name="Hensen N."/>
            <person name="Bonometti L."/>
            <person name="Westerberg I."/>
            <person name="Brannstrom I.O."/>
            <person name="Guillou S."/>
            <person name="Cros-Aarteil S."/>
            <person name="Calhoun S."/>
            <person name="Kuo A."/>
            <person name="Mondo S."/>
            <person name="Pangilinan J."/>
            <person name="Riley R."/>
            <person name="Labutti K."/>
            <person name="Andreopoulos B."/>
            <person name="Lipzen A."/>
            <person name="Chen C."/>
            <person name="Yanf M."/>
            <person name="Daum C."/>
            <person name="Ng V."/>
            <person name="Clum A."/>
            <person name="Steindorff A."/>
            <person name="Ohm R."/>
            <person name="Martin F."/>
            <person name="Silar P."/>
            <person name="Natvig D."/>
            <person name="Lalanne C."/>
            <person name="Gautier V."/>
            <person name="Ament-Velasquez S.L."/>
            <person name="Kruys A."/>
            <person name="Hutchinson M.I."/>
            <person name="Powell A.J."/>
            <person name="Barry K."/>
            <person name="Miller A.N."/>
            <person name="Grigoriev I.V."/>
            <person name="Debuchy R."/>
            <person name="Gladieux P."/>
            <person name="Thoren M.H."/>
            <person name="Johannesson H."/>
        </authorList>
    </citation>
    <scope>NUCLEOTIDE SEQUENCE</scope>
    <source>
        <strain evidence="1">CBS 168.71</strain>
    </source>
</reference>
<dbReference type="Proteomes" id="UP001278766">
    <property type="component" value="Unassembled WGS sequence"/>
</dbReference>
<dbReference type="PANTHER" id="PTHR34365:SF7">
    <property type="entry name" value="GLYCINE-RICH DOMAIN-CONTAINING PROTEIN 1"/>
    <property type="match status" value="1"/>
</dbReference>
<dbReference type="Pfam" id="PF07173">
    <property type="entry name" value="GRDP-like"/>
    <property type="match status" value="1"/>
</dbReference>
<evidence type="ECO:0000313" key="1">
    <source>
        <dbReference type="EMBL" id="KAK3293783.1"/>
    </source>
</evidence>
<feature type="non-terminal residue" evidence="1">
    <location>
        <position position="1"/>
    </location>
</feature>
<dbReference type="RefSeq" id="XP_062657297.1">
    <property type="nucleotide sequence ID" value="XM_062807525.1"/>
</dbReference>
<organism evidence="1 2">
    <name type="scientific">Chaetomium fimeti</name>
    <dbReference type="NCBI Taxonomy" id="1854472"/>
    <lineage>
        <taxon>Eukaryota</taxon>
        <taxon>Fungi</taxon>
        <taxon>Dikarya</taxon>
        <taxon>Ascomycota</taxon>
        <taxon>Pezizomycotina</taxon>
        <taxon>Sordariomycetes</taxon>
        <taxon>Sordariomycetidae</taxon>
        <taxon>Sordariales</taxon>
        <taxon>Chaetomiaceae</taxon>
        <taxon>Chaetomium</taxon>
    </lineage>
</organism>
<accession>A0AAE0HC12</accession>
<evidence type="ECO:0000313" key="2">
    <source>
        <dbReference type="Proteomes" id="UP001278766"/>
    </source>
</evidence>